<dbReference type="GO" id="GO:0000256">
    <property type="term" value="P:allantoin catabolic process"/>
    <property type="evidence" value="ECO:0007669"/>
    <property type="project" value="InterPro"/>
</dbReference>
<dbReference type="GO" id="GO:0050385">
    <property type="term" value="F:ureidoglycolate lyase activity"/>
    <property type="evidence" value="ECO:0007669"/>
    <property type="project" value="UniProtKB-EC"/>
</dbReference>
<dbReference type="GO" id="GO:0006144">
    <property type="term" value="P:purine nucleobase metabolic process"/>
    <property type="evidence" value="ECO:0007669"/>
    <property type="project" value="UniProtKB-KW"/>
</dbReference>
<dbReference type="OrthoDB" id="9804602at2"/>
<dbReference type="Pfam" id="PF04115">
    <property type="entry name" value="Ureidogly_lyase"/>
    <property type="match status" value="1"/>
</dbReference>
<keyword evidence="2" id="KW-0659">Purine metabolism</keyword>
<dbReference type="GO" id="GO:0004848">
    <property type="term" value="F:ureidoglycolate hydrolase activity"/>
    <property type="evidence" value="ECO:0007669"/>
    <property type="project" value="UniProtKB-EC"/>
</dbReference>
<evidence type="ECO:0000313" key="5">
    <source>
        <dbReference type="EMBL" id="ATX76486.1"/>
    </source>
</evidence>
<dbReference type="Proteomes" id="UP000229757">
    <property type="component" value="Chromosome"/>
</dbReference>
<keyword evidence="6" id="KW-1185">Reference proteome</keyword>
<accession>A0A2K8KUC0</accession>
<evidence type="ECO:0000256" key="4">
    <source>
        <dbReference type="ARBA" id="ARBA00047684"/>
    </source>
</evidence>
<dbReference type="InterPro" id="IPR011051">
    <property type="entry name" value="RmlC_Cupin_sf"/>
</dbReference>
<dbReference type="InterPro" id="IPR007247">
    <property type="entry name" value="Ureidogly_lyase"/>
</dbReference>
<dbReference type="EC" id="3.5.1.116" evidence="5"/>
<dbReference type="EMBL" id="CP011797">
    <property type="protein sequence ID" value="ATX76486.1"/>
    <property type="molecule type" value="Genomic_DNA"/>
</dbReference>
<dbReference type="KEGG" id="rfo:REIFOR_01340"/>
<dbReference type="NCBIfam" id="NF002954">
    <property type="entry name" value="PRK03606.2-5"/>
    <property type="match status" value="1"/>
</dbReference>
<gene>
    <name evidence="5" type="ORF">REIFOR_01340</name>
</gene>
<dbReference type="PIRSF" id="PIRSF017306">
    <property type="entry name" value="Ureidogly_hydro"/>
    <property type="match status" value="1"/>
</dbReference>
<dbReference type="InterPro" id="IPR024060">
    <property type="entry name" value="Ureidoglycolate_lyase_dom_sf"/>
</dbReference>
<sequence>MPNRTVQPRVLQPKPLTGEAFAAFGDVIEINDRANHFAINDGHTERYHDLASVDVTKDGGRTLINMFRSTPLAQPVALRMMERHPLSSQAFIPISSQPYWVVVAPAGEFDINQLQAFLAGPQQGVNYHAGTWHHYCLALHQVSDFMVIDRGGPGANCDLIELDGSLSLAVL</sequence>
<evidence type="ECO:0000313" key="6">
    <source>
        <dbReference type="Proteomes" id="UP000229757"/>
    </source>
</evidence>
<evidence type="ECO:0000256" key="3">
    <source>
        <dbReference type="ARBA" id="ARBA00023239"/>
    </source>
</evidence>
<evidence type="ECO:0000256" key="2">
    <source>
        <dbReference type="ARBA" id="ARBA00022631"/>
    </source>
</evidence>
<comment type="subunit">
    <text evidence="1">Homodimer.</text>
</comment>
<keyword evidence="5" id="KW-0378">Hydrolase</keyword>
<dbReference type="RefSeq" id="WP_100256825.1">
    <property type="nucleotide sequence ID" value="NZ_CP011797.1"/>
</dbReference>
<comment type="catalytic activity">
    <reaction evidence="4">
        <text>(S)-ureidoglycolate = urea + glyoxylate</text>
        <dbReference type="Rhea" id="RHEA:11304"/>
        <dbReference type="ChEBI" id="CHEBI:16199"/>
        <dbReference type="ChEBI" id="CHEBI:36655"/>
        <dbReference type="ChEBI" id="CHEBI:57296"/>
        <dbReference type="EC" id="4.3.2.3"/>
    </reaction>
</comment>
<dbReference type="CDD" id="cd20298">
    <property type="entry name" value="cupin_UAH"/>
    <property type="match status" value="1"/>
</dbReference>
<dbReference type="SUPFAM" id="SSF51182">
    <property type="entry name" value="RmlC-like cupins"/>
    <property type="match status" value="1"/>
</dbReference>
<dbReference type="AlphaFoldDB" id="A0A2K8KUC0"/>
<reference evidence="5 6" key="1">
    <citation type="journal article" date="2017" name="Environ. Microbiol.">
        <title>Genomic and physiological analyses of 'Reinekea forsetii' reveal a versatile opportunistic lifestyle during spring algae blooms.</title>
        <authorList>
            <person name="Avci B."/>
            <person name="Hahnke R.L."/>
            <person name="Chafee M."/>
            <person name="Fischer T."/>
            <person name="Gruber-Vodicka H."/>
            <person name="Tegetmeyer H.E."/>
            <person name="Harder J."/>
            <person name="Fuchs B.M."/>
            <person name="Amann R.I."/>
            <person name="Teeling H."/>
        </authorList>
    </citation>
    <scope>NUCLEOTIDE SEQUENCE [LARGE SCALE GENOMIC DNA]</scope>
    <source>
        <strain evidence="5 6">Hel1_31_D35</strain>
    </source>
</reference>
<protein>
    <submittedName>
        <fullName evidence="5">Ureidoglycolate hydrolase</fullName>
        <ecNumber evidence="5">3.5.1.116</ecNumber>
    </submittedName>
</protein>
<dbReference type="Gene3D" id="2.60.120.480">
    <property type="entry name" value="Ureidoglycolate hydrolase"/>
    <property type="match status" value="1"/>
</dbReference>
<keyword evidence="3" id="KW-0456">Lyase</keyword>
<name>A0A2K8KUC0_9GAMM</name>
<dbReference type="NCBIfam" id="NF009932">
    <property type="entry name" value="PRK13395.1"/>
    <property type="match status" value="1"/>
</dbReference>
<evidence type="ECO:0000256" key="1">
    <source>
        <dbReference type="ARBA" id="ARBA00011738"/>
    </source>
</evidence>
<proteinExistence type="predicted"/>
<dbReference type="PANTHER" id="PTHR21221">
    <property type="entry name" value="UREIDOGLYCOLATE HYDROLASE"/>
    <property type="match status" value="1"/>
</dbReference>
<dbReference type="PANTHER" id="PTHR21221:SF1">
    <property type="entry name" value="UREIDOGLYCOLATE LYASE"/>
    <property type="match status" value="1"/>
</dbReference>
<dbReference type="InterPro" id="IPR047233">
    <property type="entry name" value="UAH_cupin"/>
</dbReference>
<organism evidence="5 6">
    <name type="scientific">Reinekea forsetii</name>
    <dbReference type="NCBI Taxonomy" id="1336806"/>
    <lineage>
        <taxon>Bacteria</taxon>
        <taxon>Pseudomonadati</taxon>
        <taxon>Pseudomonadota</taxon>
        <taxon>Gammaproteobacteria</taxon>
        <taxon>Oceanospirillales</taxon>
        <taxon>Saccharospirillaceae</taxon>
        <taxon>Reinekea</taxon>
    </lineage>
</organism>